<reference evidence="3 4" key="1">
    <citation type="journal article" date="2016" name="Nat. Commun.">
        <title>Thousands of microbial genomes shed light on interconnected biogeochemical processes in an aquifer system.</title>
        <authorList>
            <person name="Anantharaman K."/>
            <person name="Brown C.T."/>
            <person name="Hug L.A."/>
            <person name="Sharon I."/>
            <person name="Castelle C.J."/>
            <person name="Probst A.J."/>
            <person name="Thomas B.C."/>
            <person name="Singh A."/>
            <person name="Wilkins M.J."/>
            <person name="Karaoz U."/>
            <person name="Brodie E.L."/>
            <person name="Williams K.H."/>
            <person name="Hubbard S.S."/>
            <person name="Banfield J.F."/>
        </authorList>
    </citation>
    <scope>NUCLEOTIDE SEQUENCE [LARGE SCALE GENOMIC DNA]</scope>
</reference>
<keyword evidence="2" id="KW-0472">Membrane</keyword>
<protein>
    <recommendedName>
        <fullName evidence="5">DUF4446 domain-containing protein</fullName>
    </recommendedName>
</protein>
<sequence>MDELKINQYIIFALIGLTIWVLILSYFLFKAISHYRRLGKSENIKDLGKILERIVSRVDLQAQEITEIKKGLVSHKDLALGHFSKHALIRFNPFEESGGDQSFTIALLDSKNNGIVLSSLHSRSGTRIYAKEVVGAGAPHHKLSKEEKEAVDKAARQV</sequence>
<dbReference type="STRING" id="1797714.A3D04_00705"/>
<feature type="transmembrane region" description="Helical" evidence="2">
    <location>
        <begin position="6"/>
        <end position="29"/>
    </location>
</feature>
<evidence type="ECO:0000256" key="1">
    <source>
        <dbReference type="SAM" id="MobiDB-lite"/>
    </source>
</evidence>
<keyword evidence="2" id="KW-0812">Transmembrane</keyword>
<evidence type="ECO:0008006" key="5">
    <source>
        <dbReference type="Google" id="ProtNLM"/>
    </source>
</evidence>
<evidence type="ECO:0000256" key="2">
    <source>
        <dbReference type="SAM" id="Phobius"/>
    </source>
</evidence>
<keyword evidence="2" id="KW-1133">Transmembrane helix</keyword>
<evidence type="ECO:0000313" key="4">
    <source>
        <dbReference type="Proteomes" id="UP000177369"/>
    </source>
</evidence>
<gene>
    <name evidence="3" type="ORF">A3D04_00705</name>
</gene>
<feature type="region of interest" description="Disordered" evidence="1">
    <location>
        <begin position="139"/>
        <end position="158"/>
    </location>
</feature>
<feature type="compositionally biased region" description="Basic and acidic residues" evidence="1">
    <location>
        <begin position="144"/>
        <end position="158"/>
    </location>
</feature>
<proteinExistence type="predicted"/>
<dbReference type="EMBL" id="MFBD01000033">
    <property type="protein sequence ID" value="OGD88286.1"/>
    <property type="molecule type" value="Genomic_DNA"/>
</dbReference>
<comment type="caution">
    <text evidence="3">The sequence shown here is derived from an EMBL/GenBank/DDBJ whole genome shotgun (WGS) entry which is preliminary data.</text>
</comment>
<dbReference type="Proteomes" id="UP000177369">
    <property type="component" value="Unassembled WGS sequence"/>
</dbReference>
<dbReference type="AlphaFoldDB" id="A0A1F5G8U9"/>
<evidence type="ECO:0000313" key="3">
    <source>
        <dbReference type="EMBL" id="OGD88286.1"/>
    </source>
</evidence>
<dbReference type="Pfam" id="PF14584">
    <property type="entry name" value="DUF4446"/>
    <property type="match status" value="1"/>
</dbReference>
<dbReference type="InterPro" id="IPR027981">
    <property type="entry name" value="DUF4446"/>
</dbReference>
<accession>A0A1F5G8U9</accession>
<name>A0A1F5G8U9_9BACT</name>
<organism evidence="3 4">
    <name type="scientific">Candidatus Curtissbacteria bacterium RIFCSPHIGHO2_02_FULL_40_16b</name>
    <dbReference type="NCBI Taxonomy" id="1797714"/>
    <lineage>
        <taxon>Bacteria</taxon>
        <taxon>Candidatus Curtissiibacteriota</taxon>
    </lineage>
</organism>